<feature type="coiled-coil region" evidence="1">
    <location>
        <begin position="31"/>
        <end position="58"/>
    </location>
</feature>
<dbReference type="PROSITE" id="PS51257">
    <property type="entry name" value="PROKAR_LIPOPROTEIN"/>
    <property type="match status" value="1"/>
</dbReference>
<dbReference type="Proteomes" id="UP000515808">
    <property type="component" value="Chromosome"/>
</dbReference>
<dbReference type="AlphaFoldDB" id="A0A7G9LAN2"/>
<proteinExistence type="predicted"/>
<evidence type="ECO:0000313" key="3">
    <source>
        <dbReference type="Proteomes" id="UP000515808"/>
    </source>
</evidence>
<accession>A0A7G9LAN2</accession>
<dbReference type="EMBL" id="CP060695">
    <property type="protein sequence ID" value="QNM85681.1"/>
    <property type="molecule type" value="Genomic_DNA"/>
</dbReference>
<dbReference type="RefSeq" id="WP_187482583.1">
    <property type="nucleotide sequence ID" value="NZ_CP060695.1"/>
</dbReference>
<evidence type="ECO:0000313" key="2">
    <source>
        <dbReference type="EMBL" id="QNM85681.1"/>
    </source>
</evidence>
<dbReference type="KEGG" id="ppec:H9W90_00725"/>
<keyword evidence="3" id="KW-1185">Reference proteome</keyword>
<sequence length="141" mass="15711">MKKILLSMLVVGALVSTSCKNDKKEMKDTLNETTTEMKKDVETKMEETKEEVSNMVDSAIEGVKIPKFEDEKVTEFLTEYADYAKTYIDNKGDVIKNSKLAKEGVAFANKSKEIVSNLDEKAAAQFKSVMNAIQSKMAPAK</sequence>
<reference evidence="2 3" key="1">
    <citation type="submission" date="2020-08" db="EMBL/GenBank/DDBJ databases">
        <title>Polaribacter sp. L12M9 isolated from gut of the Korean scallop.</title>
        <authorList>
            <person name="Jeong Y.S."/>
        </authorList>
    </citation>
    <scope>NUCLEOTIDE SEQUENCE [LARGE SCALE GENOMIC DNA]</scope>
    <source>
        <strain evidence="2 3">L12M9</strain>
    </source>
</reference>
<name>A0A7G9LAN2_9FLAO</name>
<organism evidence="2 3">
    <name type="scientific">Polaribacter pectinis</name>
    <dbReference type="NCBI Taxonomy" id="2738844"/>
    <lineage>
        <taxon>Bacteria</taxon>
        <taxon>Pseudomonadati</taxon>
        <taxon>Bacteroidota</taxon>
        <taxon>Flavobacteriia</taxon>
        <taxon>Flavobacteriales</taxon>
        <taxon>Flavobacteriaceae</taxon>
    </lineage>
</organism>
<gene>
    <name evidence="2" type="ORF">H9W90_00725</name>
</gene>
<evidence type="ECO:0000256" key="1">
    <source>
        <dbReference type="SAM" id="Coils"/>
    </source>
</evidence>
<keyword evidence="1" id="KW-0175">Coiled coil</keyword>
<evidence type="ECO:0008006" key="4">
    <source>
        <dbReference type="Google" id="ProtNLM"/>
    </source>
</evidence>
<protein>
    <recommendedName>
        <fullName evidence="4">Lipoprotein</fullName>
    </recommendedName>
</protein>